<dbReference type="AlphaFoldDB" id="A0A2S4AR56"/>
<organism evidence="2 3">
    <name type="scientific">Stutzerimonas stutzeri</name>
    <name type="common">Pseudomonas stutzeri</name>
    <dbReference type="NCBI Taxonomy" id="316"/>
    <lineage>
        <taxon>Bacteria</taxon>
        <taxon>Pseudomonadati</taxon>
        <taxon>Pseudomonadota</taxon>
        <taxon>Gammaproteobacteria</taxon>
        <taxon>Pseudomonadales</taxon>
        <taxon>Pseudomonadaceae</taxon>
        <taxon>Stutzerimonas</taxon>
    </lineage>
</organism>
<keyword evidence="1" id="KW-0175">Coiled coil</keyword>
<dbReference type="NCBIfam" id="TIGR02444">
    <property type="entry name" value="TIGR02444 family protein"/>
    <property type="match status" value="1"/>
</dbReference>
<dbReference type="Pfam" id="PF09523">
    <property type="entry name" value="DUF2390"/>
    <property type="match status" value="1"/>
</dbReference>
<accession>A0A2S4AR56</accession>
<evidence type="ECO:0000313" key="2">
    <source>
        <dbReference type="EMBL" id="POH83507.1"/>
    </source>
</evidence>
<evidence type="ECO:0000256" key="1">
    <source>
        <dbReference type="SAM" id="Coils"/>
    </source>
</evidence>
<dbReference type="InterPro" id="IPR012659">
    <property type="entry name" value="CHP02444"/>
</dbReference>
<sequence length="159" mass="17868">MSNPDLWTFALRCYARPGVEGACLELQNLGADVCVLLCAARLEMQGVACNQERLQALEEVAAPWRVNVVQPLRELRQAWRSLAEQDAVLHNLRETLKNMELEAERSLLERLQMASCEWIETTGPNNWLSALAPAGHCRTALETLRHAAYQTQLELGDDV</sequence>
<dbReference type="OrthoDB" id="5795846at2"/>
<gene>
    <name evidence="2" type="ORF">CXK91_09815</name>
</gene>
<evidence type="ECO:0000313" key="3">
    <source>
        <dbReference type="Proteomes" id="UP000237068"/>
    </source>
</evidence>
<dbReference type="Proteomes" id="UP000237068">
    <property type="component" value="Unassembled WGS sequence"/>
</dbReference>
<name>A0A2S4AR56_STUST</name>
<proteinExistence type="predicted"/>
<reference evidence="2 3" key="1">
    <citation type="submission" date="2018-01" db="EMBL/GenBank/DDBJ databases">
        <title>Denitrification phenotypes of diverse strains of Pseudomonas stutzeri.</title>
        <authorList>
            <person name="Milligan D.A."/>
            <person name="Bergaust L."/>
            <person name="Bakken L.R."/>
            <person name="Frostegard A."/>
        </authorList>
    </citation>
    <scope>NUCLEOTIDE SEQUENCE [LARGE SCALE GENOMIC DNA]</scope>
    <source>
        <strain evidence="2 3">24a13</strain>
    </source>
</reference>
<dbReference type="RefSeq" id="WP_103455959.1">
    <property type="nucleotide sequence ID" value="NZ_JAMOHQ010000005.1"/>
</dbReference>
<protein>
    <submittedName>
        <fullName evidence="2">TIGR02444 family protein</fullName>
    </submittedName>
</protein>
<comment type="caution">
    <text evidence="2">The sequence shown here is derived from an EMBL/GenBank/DDBJ whole genome shotgun (WGS) entry which is preliminary data.</text>
</comment>
<feature type="coiled-coil region" evidence="1">
    <location>
        <begin position="82"/>
        <end position="109"/>
    </location>
</feature>
<dbReference type="EMBL" id="PPXG01000003">
    <property type="protein sequence ID" value="POH83507.1"/>
    <property type="molecule type" value="Genomic_DNA"/>
</dbReference>